<evidence type="ECO:0008006" key="5">
    <source>
        <dbReference type="Google" id="ProtNLM"/>
    </source>
</evidence>
<keyword evidence="4" id="KW-1185">Reference proteome</keyword>
<dbReference type="GeneID" id="59310426"/>
<feature type="region of interest" description="Disordered" evidence="2">
    <location>
        <begin position="1"/>
        <end position="37"/>
    </location>
</feature>
<accession>A0A8H5LDM0</accession>
<feature type="compositionally biased region" description="Polar residues" evidence="2">
    <location>
        <begin position="988"/>
        <end position="1003"/>
    </location>
</feature>
<evidence type="ECO:0000313" key="3">
    <source>
        <dbReference type="EMBL" id="KAF5589753.1"/>
    </source>
</evidence>
<feature type="region of interest" description="Disordered" evidence="2">
    <location>
        <begin position="1131"/>
        <end position="1194"/>
    </location>
</feature>
<dbReference type="OrthoDB" id="4848543at2759"/>
<organism evidence="3 4">
    <name type="scientific">Gibberella subglutinans</name>
    <name type="common">Fusarium subglutinans</name>
    <dbReference type="NCBI Taxonomy" id="42677"/>
    <lineage>
        <taxon>Eukaryota</taxon>
        <taxon>Fungi</taxon>
        <taxon>Dikarya</taxon>
        <taxon>Ascomycota</taxon>
        <taxon>Pezizomycotina</taxon>
        <taxon>Sordariomycetes</taxon>
        <taxon>Hypocreomycetidae</taxon>
        <taxon>Hypocreales</taxon>
        <taxon>Nectriaceae</taxon>
        <taxon>Fusarium</taxon>
        <taxon>Fusarium fujikuroi species complex</taxon>
    </lineage>
</organism>
<comment type="caution">
    <text evidence="3">The sequence shown here is derived from an EMBL/GenBank/DDBJ whole genome shotgun (WGS) entry which is preliminary data.</text>
</comment>
<reference evidence="3 4" key="1">
    <citation type="submission" date="2020-05" db="EMBL/GenBank/DDBJ databases">
        <title>Identification and distribution of gene clusters putatively required for synthesis of sphingolipid metabolism inhibitors in phylogenetically diverse species of the filamentous fungus Fusarium.</title>
        <authorList>
            <person name="Kim H.-S."/>
            <person name="Busman M."/>
            <person name="Brown D.W."/>
            <person name="Divon H."/>
            <person name="Uhlig S."/>
            <person name="Proctor R.H."/>
        </authorList>
    </citation>
    <scope>NUCLEOTIDE SEQUENCE [LARGE SCALE GENOMIC DNA]</scope>
    <source>
        <strain evidence="3 4">NRRL 66333</strain>
    </source>
</reference>
<feature type="compositionally biased region" description="Basic and acidic residues" evidence="2">
    <location>
        <begin position="318"/>
        <end position="328"/>
    </location>
</feature>
<protein>
    <recommendedName>
        <fullName evidence="5">Myosin heavy chain</fullName>
    </recommendedName>
</protein>
<dbReference type="EMBL" id="JAAOAV010000201">
    <property type="protein sequence ID" value="KAF5589753.1"/>
    <property type="molecule type" value="Genomic_DNA"/>
</dbReference>
<feature type="region of interest" description="Disordered" evidence="2">
    <location>
        <begin position="155"/>
        <end position="219"/>
    </location>
</feature>
<proteinExistence type="predicted"/>
<feature type="coiled-coil region" evidence="1">
    <location>
        <begin position="529"/>
        <end position="570"/>
    </location>
</feature>
<evidence type="ECO:0000256" key="1">
    <source>
        <dbReference type="SAM" id="Coils"/>
    </source>
</evidence>
<dbReference type="RefSeq" id="XP_036533462.1">
    <property type="nucleotide sequence ID" value="XM_036675708.1"/>
</dbReference>
<name>A0A8H5LDM0_GIBSU</name>
<sequence>MTASPDPRPRASFSRGSSQISFGPVGDERDLNNLGSVIPDSQAAPNILLNQLHLRRFSVPREEVSTSTMAEGFCFAEKKPHRPGQFSRRPKPEQSQAADASQFFPMPTNIPAEHSLPGPLHGPVSIHRPAAPLDLPELGLIRGKVLSEISSRFNEENLTDRSDNSSSHTIIPLEKPSTGESTGEASAICIDSSGLPHESISETSGINAPPPTETGPILDASRFSKDATKAQVSQQLGKEAKISLPHIKGHGRQLEDLKLPLPHVTRVDRVSYQAPSSSVCGDLQAPVPRTPVTTAKSRNRISRGHWPAQPPSVSKYHRVSDRNNDRPTSRSSNISRKRSAKQRVHTRPTFEPDRKKIAMQNVAEYWNECIQIAEAERQEALQEIVLLEDKLQHTQKALDKSVQLISEKDAAIGDSKSRLDKLQEEGSLAEKETQRLQCEIESLRSDLIKSQNHEAATHEKYRKHREKINEAIKEQQGLFSRVRNLHKEASDELQKERGRREKEAKAVELALEDSHRKREELKSWIEKYRSESEQEAQKQTHTISELQLRLENQGKEINREREAVIELQDRLKTESNLLDEVKTFRSDMSSLRESNEKYNEWSEKQGRLTNTLLEKLELMNDHLESRSDGQMTNEEVKEMADRLETNIVSRLMSEIQKIILSQSDAKQSAGSLQDIIQEHFEKLHNNIADQQETQSKGQQWHEKTHQDLVEHLGDISAKTLATQKTCDDTNKGLARLATGHSVWQEGFQTHLDNQLAKQLQDRESKIGDLEETLHQISQEWSKKLDLMKTSMLESDEQAKEYLQATICEIKTTLTTKLEEERVASEKEISKSETMQAAVEAHLQQVKIQLEGVSSSGPESQLLRETLAEERKKTHDLQKQLAALECGSGVNAELFQRQIQDLKAIDALKNQLEGMTEQVPRVENLNTTFNKMVDLNQVMQSTAFYLSKERHWVNEKLGVISQPVGSHAPRGGETGTQSAYFIEHRSEESNSCGQDKSADTEGSASLSDLTTLDLHNQGERYRRKVVVASPALKASSPAPAPSVIQEQARRREGSAPRSILRLSTSLTQETDTIRPPANHSQYNRPVMAKVDSATDRSNPEVVEQIRSGLIQPKPARPDWDFPTMEDFAKEILPNGKEYGGKRSVSSVDDEDVVTSPSKRVKSEEAPADSQPESSDRPSSLRTRHVIRKTCSKQSN</sequence>
<feature type="compositionally biased region" description="Basic residues" evidence="2">
    <location>
        <begin position="1180"/>
        <end position="1194"/>
    </location>
</feature>
<feature type="compositionally biased region" description="Basic residues" evidence="2">
    <location>
        <begin position="335"/>
        <end position="346"/>
    </location>
</feature>
<keyword evidence="1" id="KW-0175">Coiled coil</keyword>
<dbReference type="Proteomes" id="UP000547976">
    <property type="component" value="Unassembled WGS sequence"/>
</dbReference>
<feature type="region of interest" description="Disordered" evidence="2">
    <location>
        <begin position="984"/>
        <end position="1003"/>
    </location>
</feature>
<feature type="region of interest" description="Disordered" evidence="2">
    <location>
        <begin position="1031"/>
        <end position="1056"/>
    </location>
</feature>
<feature type="compositionally biased region" description="Low complexity" evidence="2">
    <location>
        <begin position="1031"/>
        <end position="1042"/>
    </location>
</feature>
<evidence type="ECO:0000256" key="2">
    <source>
        <dbReference type="SAM" id="MobiDB-lite"/>
    </source>
</evidence>
<dbReference type="AlphaFoldDB" id="A0A8H5LDM0"/>
<gene>
    <name evidence="3" type="ORF">FSUBG_11065</name>
</gene>
<feature type="region of interest" description="Disordered" evidence="2">
    <location>
        <begin position="276"/>
        <end position="353"/>
    </location>
</feature>
<feature type="coiled-coil region" evidence="1">
    <location>
        <begin position="370"/>
        <end position="439"/>
    </location>
</feature>
<feature type="compositionally biased region" description="Polar residues" evidence="2">
    <location>
        <begin position="1169"/>
        <end position="1179"/>
    </location>
</feature>
<evidence type="ECO:0000313" key="4">
    <source>
        <dbReference type="Proteomes" id="UP000547976"/>
    </source>
</evidence>
<feature type="region of interest" description="Disordered" evidence="2">
    <location>
        <begin position="77"/>
        <end position="99"/>
    </location>
</feature>